<dbReference type="Pfam" id="PF13714">
    <property type="entry name" value="PEP_mutase"/>
    <property type="match status" value="1"/>
</dbReference>
<dbReference type="SUPFAM" id="SSF51621">
    <property type="entry name" value="Phosphoenolpyruvate/pyruvate domain"/>
    <property type="match status" value="1"/>
</dbReference>
<dbReference type="Gene3D" id="3.20.20.60">
    <property type="entry name" value="Phosphoenolpyruvate-binding domains"/>
    <property type="match status" value="1"/>
</dbReference>
<feature type="compositionally biased region" description="Polar residues" evidence="1">
    <location>
        <begin position="317"/>
        <end position="326"/>
    </location>
</feature>
<accession>A0A4Q7NM36</accession>
<dbReference type="EMBL" id="SGXC01000001">
    <property type="protein sequence ID" value="RZS86241.1"/>
    <property type="molecule type" value="Genomic_DNA"/>
</dbReference>
<reference evidence="2 3" key="1">
    <citation type="submission" date="2019-02" db="EMBL/GenBank/DDBJ databases">
        <title>Genomic Encyclopedia of Type Strains, Phase IV (KMG-IV): sequencing the most valuable type-strain genomes for metagenomic binning, comparative biology and taxonomic classification.</title>
        <authorList>
            <person name="Goeker M."/>
        </authorList>
    </citation>
    <scope>NUCLEOTIDE SEQUENCE [LARGE SCALE GENOMIC DNA]</scope>
    <source>
        <strain evidence="2 3">K24</strain>
    </source>
</reference>
<comment type="caution">
    <text evidence="2">The sequence shown here is derived from an EMBL/GenBank/DDBJ whole genome shotgun (WGS) entry which is preliminary data.</text>
</comment>
<dbReference type="InterPro" id="IPR015813">
    <property type="entry name" value="Pyrv/PenolPyrv_kinase-like_dom"/>
</dbReference>
<dbReference type="Proteomes" id="UP000292445">
    <property type="component" value="Unassembled WGS sequence"/>
</dbReference>
<name>A0A4Q7NM36_9BURK</name>
<dbReference type="InterPro" id="IPR040442">
    <property type="entry name" value="Pyrv_kinase-like_dom_sf"/>
</dbReference>
<dbReference type="AlphaFoldDB" id="A0A4Q7NM36"/>
<organism evidence="2 3">
    <name type="scientific">Pigmentiphaga kullae</name>
    <dbReference type="NCBI Taxonomy" id="151784"/>
    <lineage>
        <taxon>Bacteria</taxon>
        <taxon>Pseudomonadati</taxon>
        <taxon>Pseudomonadota</taxon>
        <taxon>Betaproteobacteria</taxon>
        <taxon>Burkholderiales</taxon>
        <taxon>Alcaligenaceae</taxon>
        <taxon>Pigmentiphaga</taxon>
    </lineage>
</organism>
<dbReference type="GO" id="GO:0016829">
    <property type="term" value="F:lyase activity"/>
    <property type="evidence" value="ECO:0007669"/>
    <property type="project" value="UniProtKB-KW"/>
</dbReference>
<dbReference type="PANTHER" id="PTHR42905:SF2">
    <property type="entry name" value="PHOSPHOENOLPYRUVATE CARBOXYLASE FAMILY PROTEIN"/>
    <property type="match status" value="1"/>
</dbReference>
<proteinExistence type="predicted"/>
<dbReference type="InterPro" id="IPR039556">
    <property type="entry name" value="ICL/PEPM"/>
</dbReference>
<evidence type="ECO:0000313" key="3">
    <source>
        <dbReference type="Proteomes" id="UP000292445"/>
    </source>
</evidence>
<keyword evidence="3" id="KW-1185">Reference proteome</keyword>
<feature type="region of interest" description="Disordered" evidence="1">
    <location>
        <begin position="303"/>
        <end position="326"/>
    </location>
</feature>
<gene>
    <name evidence="2" type="ORF">EV675_2281</name>
</gene>
<sequence>MNEATAKRRQFRELLARDELLVMPGGFSPLLARIAQDAGFESYFIAGSQLCAFLYGYPDTGVMGMRDVVDHARHVAARTDIPIFLDFDTGFGNAVNVWYAVQEAVRAGVAGLQIEDQEAPKKSGTSAGRRCIPVDEAVGKYRAAVAARDEIDREFVVCARCDALGAAGETFESALNRCVAYAEQGGVDLVWLNSVQSREQLKIACREIPVPVLTIWGGQGPAPTLEEYRELGLRVVLYPTIAASSGMQAAWRVLHDFRRRGQAALADWAAQVHACPDGPADYKTLSGIPKVMELERRFLAEDSRPDYESTWGHGGTLEQSGRQPPK</sequence>
<protein>
    <submittedName>
        <fullName evidence="2">2-methylisocitrate lyase-like PEP mutase family enzyme</fullName>
    </submittedName>
</protein>
<dbReference type="CDD" id="cd00377">
    <property type="entry name" value="ICL_PEPM"/>
    <property type="match status" value="1"/>
</dbReference>
<evidence type="ECO:0000313" key="2">
    <source>
        <dbReference type="EMBL" id="RZS86241.1"/>
    </source>
</evidence>
<evidence type="ECO:0000256" key="1">
    <source>
        <dbReference type="SAM" id="MobiDB-lite"/>
    </source>
</evidence>
<keyword evidence="2" id="KW-0456">Lyase</keyword>
<dbReference type="PANTHER" id="PTHR42905">
    <property type="entry name" value="PHOSPHOENOLPYRUVATE CARBOXYLASE"/>
    <property type="match status" value="1"/>
</dbReference>
<dbReference type="RefSeq" id="WP_165404541.1">
    <property type="nucleotide sequence ID" value="NZ_SGXC01000001.1"/>
</dbReference>